<name>A0A3S5BIX5_9PLAT</name>
<gene>
    <name evidence="1" type="ORF">PXEA_LOCUS19376</name>
</gene>
<evidence type="ECO:0000313" key="1">
    <source>
        <dbReference type="EMBL" id="VEL25936.1"/>
    </source>
</evidence>
<dbReference type="AlphaFoldDB" id="A0A3S5BIX5"/>
<keyword evidence="2" id="KW-1185">Reference proteome</keyword>
<protein>
    <submittedName>
        <fullName evidence="1">Uncharacterized protein</fullName>
    </submittedName>
</protein>
<evidence type="ECO:0000313" key="2">
    <source>
        <dbReference type="Proteomes" id="UP000784294"/>
    </source>
</evidence>
<reference evidence="1" key="1">
    <citation type="submission" date="2018-11" db="EMBL/GenBank/DDBJ databases">
        <authorList>
            <consortium name="Pathogen Informatics"/>
        </authorList>
    </citation>
    <scope>NUCLEOTIDE SEQUENCE</scope>
</reference>
<dbReference type="Proteomes" id="UP000784294">
    <property type="component" value="Unassembled WGS sequence"/>
</dbReference>
<accession>A0A3S5BIX5</accession>
<sequence>MLENRNPVFLSLLLLSSVLHMPALPFLRRTSYLAILLLLPRWSRLRCLLLSRRVPARVPG</sequence>
<proteinExistence type="predicted"/>
<dbReference type="EMBL" id="CAAALY010077097">
    <property type="protein sequence ID" value="VEL25936.1"/>
    <property type="molecule type" value="Genomic_DNA"/>
</dbReference>
<comment type="caution">
    <text evidence="1">The sequence shown here is derived from an EMBL/GenBank/DDBJ whole genome shotgun (WGS) entry which is preliminary data.</text>
</comment>
<organism evidence="1 2">
    <name type="scientific">Protopolystoma xenopodis</name>
    <dbReference type="NCBI Taxonomy" id="117903"/>
    <lineage>
        <taxon>Eukaryota</taxon>
        <taxon>Metazoa</taxon>
        <taxon>Spiralia</taxon>
        <taxon>Lophotrochozoa</taxon>
        <taxon>Platyhelminthes</taxon>
        <taxon>Monogenea</taxon>
        <taxon>Polyopisthocotylea</taxon>
        <taxon>Polystomatidea</taxon>
        <taxon>Polystomatidae</taxon>
        <taxon>Protopolystoma</taxon>
    </lineage>
</organism>